<dbReference type="Gene3D" id="3.90.120.10">
    <property type="entry name" value="DNA Methylase, subunit A, domain 2"/>
    <property type="match status" value="1"/>
</dbReference>
<dbReference type="GO" id="GO:0003677">
    <property type="term" value="F:DNA binding"/>
    <property type="evidence" value="ECO:0007669"/>
    <property type="project" value="TreeGrafter"/>
</dbReference>
<dbReference type="PANTHER" id="PTHR10629:SF52">
    <property type="entry name" value="DNA (CYTOSINE-5)-METHYLTRANSFERASE 1"/>
    <property type="match status" value="1"/>
</dbReference>
<keyword evidence="2 7" id="KW-0489">Methyltransferase</keyword>
<dbReference type="EC" id="2.1.1.37" evidence="1"/>
<dbReference type="GO" id="GO:0003886">
    <property type="term" value="F:DNA (cytosine-5-)-methyltransferase activity"/>
    <property type="evidence" value="ECO:0007669"/>
    <property type="project" value="UniProtKB-EC"/>
</dbReference>
<proteinExistence type="predicted"/>
<dbReference type="PRINTS" id="PR00105">
    <property type="entry name" value="C5METTRFRASE"/>
</dbReference>
<dbReference type="EMBL" id="JEXD01000028">
    <property type="protein sequence ID" value="EXC06118.1"/>
    <property type="molecule type" value="Genomic_DNA"/>
</dbReference>
<evidence type="ECO:0000256" key="6">
    <source>
        <dbReference type="ARBA" id="ARBA00047422"/>
    </source>
</evidence>
<reference evidence="7 8" key="1">
    <citation type="submission" date="2014-02" db="EMBL/GenBank/DDBJ databases">
        <title>Comparative genomics and transcriptomics to identify genetic mechanisms underlying the emergence of carbapenem resistant Acinetobacter baumannii (CRAb).</title>
        <authorList>
            <person name="Harris A.D."/>
            <person name="Johnson K.J."/>
            <person name="George J."/>
            <person name="Shefchek K."/>
            <person name="Daugherty S.C."/>
            <person name="Parankush S."/>
            <person name="Sadzewicz L."/>
            <person name="Tallon L."/>
            <person name="Sengamalay N."/>
            <person name="Hazen T.H."/>
            <person name="Rasko D.A."/>
        </authorList>
    </citation>
    <scope>NUCLEOTIDE SEQUENCE [LARGE SCALE GENOMIC DNA]</scope>
    <source>
        <strain evidence="7 8">625974</strain>
    </source>
</reference>
<dbReference type="InterPro" id="IPR050390">
    <property type="entry name" value="C5-Methyltransferase"/>
</dbReference>
<dbReference type="Gene3D" id="3.40.50.150">
    <property type="entry name" value="Vaccinia Virus protein VP39"/>
    <property type="match status" value="1"/>
</dbReference>
<protein>
    <recommendedName>
        <fullName evidence="1">DNA (cytosine-5-)-methyltransferase</fullName>
        <ecNumber evidence="1">2.1.1.37</ecNumber>
    </recommendedName>
</protein>
<dbReference type="InterPro" id="IPR001525">
    <property type="entry name" value="C5_MeTfrase"/>
</dbReference>
<organism evidence="7 8">
    <name type="scientific">Acinetobacter baumannii 625974</name>
    <dbReference type="NCBI Taxonomy" id="1310607"/>
    <lineage>
        <taxon>Bacteria</taxon>
        <taxon>Pseudomonadati</taxon>
        <taxon>Pseudomonadota</taxon>
        <taxon>Gammaproteobacteria</taxon>
        <taxon>Moraxellales</taxon>
        <taxon>Moraxellaceae</taxon>
        <taxon>Acinetobacter</taxon>
        <taxon>Acinetobacter calcoaceticus/baumannii complex</taxon>
    </lineage>
</organism>
<dbReference type="RefSeq" id="WP_032059718.1">
    <property type="nucleotide sequence ID" value="NZ_JEXD01000028.1"/>
</dbReference>
<gene>
    <name evidence="7" type="ORF">J506_2872</name>
</gene>
<evidence type="ECO:0000256" key="4">
    <source>
        <dbReference type="ARBA" id="ARBA00022691"/>
    </source>
</evidence>
<keyword evidence="5" id="KW-0680">Restriction system</keyword>
<name>A0A009PDE8_ACIBA</name>
<sequence length="517" mass="57634">MNTFVDAARSFRTQFELNFSEKIIVDFFAGGGGASTGLEMGLNRPVYVAVNHNPKAISMHEANHPHAKHYVQDVFAVDPIDICDGHQVGWFHASPDCTHHSQAAGGQPRKKEIRDLSWVVLKFAGKVKPDVISLENVKQILGWGPLIAKRDKATGRVITLDKININGKKVNRIAEPGERVPRHNQFLVPNPKKKGKTWKHFVRSLEQLGYEVEWQKNIIAADFGAPTKRERLFLVARCDGQPIVWPEKYFSKKPKGNLKKWRSTVECVEFSDLGNSIFDRPQGPLADATLKRIAKGIQKYVIETKEPFFVNSATPFIGRDFRTSFGHDIREPLATTTAGYGGHSSLISPILVPFITEFANASQQRNWSIDEPLSTICAQVKGGHHGLVTAKLSKDNYKGALRVAAFLINYYGNGDARSITEPMDTITTKDRLALVTVWIKGEPWAIVDICIRMLKPRELFRAQGFPDSYVIEYGSDGKPLSKKDQVFMVGNSVSPYPMAAIARANNPFITQQIKGAA</sequence>
<dbReference type="AlphaFoldDB" id="A0A009PDE8"/>
<dbReference type="GO" id="GO:0009307">
    <property type="term" value="P:DNA restriction-modification system"/>
    <property type="evidence" value="ECO:0007669"/>
    <property type="project" value="UniProtKB-KW"/>
</dbReference>
<comment type="caution">
    <text evidence="7">The sequence shown here is derived from an EMBL/GenBank/DDBJ whole genome shotgun (WGS) entry which is preliminary data.</text>
</comment>
<comment type="catalytic activity">
    <reaction evidence="6">
        <text>a 2'-deoxycytidine in DNA + S-adenosyl-L-methionine = a 5-methyl-2'-deoxycytidine in DNA + S-adenosyl-L-homocysteine + H(+)</text>
        <dbReference type="Rhea" id="RHEA:13681"/>
        <dbReference type="Rhea" id="RHEA-COMP:11369"/>
        <dbReference type="Rhea" id="RHEA-COMP:11370"/>
        <dbReference type="ChEBI" id="CHEBI:15378"/>
        <dbReference type="ChEBI" id="CHEBI:57856"/>
        <dbReference type="ChEBI" id="CHEBI:59789"/>
        <dbReference type="ChEBI" id="CHEBI:85452"/>
        <dbReference type="ChEBI" id="CHEBI:85454"/>
        <dbReference type="EC" id="2.1.1.37"/>
    </reaction>
</comment>
<dbReference type="GO" id="GO:0032259">
    <property type="term" value="P:methylation"/>
    <property type="evidence" value="ECO:0007669"/>
    <property type="project" value="UniProtKB-KW"/>
</dbReference>
<dbReference type="Proteomes" id="UP000021108">
    <property type="component" value="Unassembled WGS sequence"/>
</dbReference>
<evidence type="ECO:0000256" key="3">
    <source>
        <dbReference type="ARBA" id="ARBA00022679"/>
    </source>
</evidence>
<dbReference type="InterPro" id="IPR029063">
    <property type="entry name" value="SAM-dependent_MTases_sf"/>
</dbReference>
<evidence type="ECO:0000256" key="1">
    <source>
        <dbReference type="ARBA" id="ARBA00011975"/>
    </source>
</evidence>
<dbReference type="PATRIC" id="fig|1310607.3.peg.2782"/>
<dbReference type="SUPFAM" id="SSF53335">
    <property type="entry name" value="S-adenosyl-L-methionine-dependent methyltransferases"/>
    <property type="match status" value="1"/>
</dbReference>
<keyword evidence="3" id="KW-0808">Transferase</keyword>
<evidence type="ECO:0000313" key="8">
    <source>
        <dbReference type="Proteomes" id="UP000021108"/>
    </source>
</evidence>
<accession>A0A009PDE8</accession>
<dbReference type="Pfam" id="PF00145">
    <property type="entry name" value="DNA_methylase"/>
    <property type="match status" value="3"/>
</dbReference>
<evidence type="ECO:0000256" key="5">
    <source>
        <dbReference type="ARBA" id="ARBA00022747"/>
    </source>
</evidence>
<dbReference type="PANTHER" id="PTHR10629">
    <property type="entry name" value="CYTOSINE-SPECIFIC METHYLTRANSFERASE"/>
    <property type="match status" value="1"/>
</dbReference>
<evidence type="ECO:0000313" key="7">
    <source>
        <dbReference type="EMBL" id="EXC06118.1"/>
    </source>
</evidence>
<evidence type="ECO:0000256" key="2">
    <source>
        <dbReference type="ARBA" id="ARBA00022603"/>
    </source>
</evidence>
<keyword evidence="4" id="KW-0949">S-adenosyl-L-methionine</keyword>
<dbReference type="GO" id="GO:0044027">
    <property type="term" value="P:negative regulation of gene expression via chromosomal CpG island methylation"/>
    <property type="evidence" value="ECO:0007669"/>
    <property type="project" value="TreeGrafter"/>
</dbReference>